<proteinExistence type="predicted"/>
<keyword evidence="2" id="KW-1185">Reference proteome</keyword>
<accession>A0A0L6UF46</accession>
<dbReference type="EMBL" id="LAVV01012271">
    <property type="protein sequence ID" value="KNZ46857.1"/>
    <property type="molecule type" value="Genomic_DNA"/>
</dbReference>
<name>A0A0L6UF46_9BASI</name>
<comment type="caution">
    <text evidence="1">The sequence shown here is derived from an EMBL/GenBank/DDBJ whole genome shotgun (WGS) entry which is preliminary data.</text>
</comment>
<gene>
    <name evidence="1" type="ORF">VP01_689g1</name>
</gene>
<dbReference type="Proteomes" id="UP000037035">
    <property type="component" value="Unassembled WGS sequence"/>
</dbReference>
<protein>
    <submittedName>
        <fullName evidence="1">Uncharacterized protein</fullName>
    </submittedName>
</protein>
<dbReference type="AlphaFoldDB" id="A0A0L6UF46"/>
<sequence length="105" mass="12082">MAESARRSQENRPQAPGINQLNLADDYSAHIGGYSGPTYWVDQLHQFNNWTNLLETLFPAYTHLCKSHTTGDFPTRWMIKHMKYAPVEARLSPSVVVRGHNKKVW</sequence>
<dbReference type="VEuPathDB" id="FungiDB:VP01_689g1"/>
<evidence type="ECO:0000313" key="1">
    <source>
        <dbReference type="EMBL" id="KNZ46857.1"/>
    </source>
</evidence>
<reference evidence="1 2" key="1">
    <citation type="submission" date="2015-08" db="EMBL/GenBank/DDBJ databases">
        <title>Next Generation Sequencing and Analysis of the Genome of Puccinia sorghi L Schw, the Causal Agent of Maize Common Rust.</title>
        <authorList>
            <person name="Rochi L."/>
            <person name="Burguener G."/>
            <person name="Darino M."/>
            <person name="Turjanski A."/>
            <person name="Kreff E."/>
            <person name="Dieguez M.J."/>
            <person name="Sacco F."/>
        </authorList>
    </citation>
    <scope>NUCLEOTIDE SEQUENCE [LARGE SCALE GENOMIC DNA]</scope>
    <source>
        <strain evidence="1 2">RO10H11247</strain>
    </source>
</reference>
<evidence type="ECO:0000313" key="2">
    <source>
        <dbReference type="Proteomes" id="UP000037035"/>
    </source>
</evidence>
<organism evidence="1 2">
    <name type="scientific">Puccinia sorghi</name>
    <dbReference type="NCBI Taxonomy" id="27349"/>
    <lineage>
        <taxon>Eukaryota</taxon>
        <taxon>Fungi</taxon>
        <taxon>Dikarya</taxon>
        <taxon>Basidiomycota</taxon>
        <taxon>Pucciniomycotina</taxon>
        <taxon>Pucciniomycetes</taxon>
        <taxon>Pucciniales</taxon>
        <taxon>Pucciniaceae</taxon>
        <taxon>Puccinia</taxon>
    </lineage>
</organism>